<comment type="caution">
    <text evidence="8">The sequence shown here is derived from an EMBL/GenBank/DDBJ whole genome shotgun (WGS) entry which is preliminary data.</text>
</comment>
<sequence length="113" mass="12279">AKGRARSVRAKGGAKRRAARRKPLLVSAARAWQPRRPLCSPARPFEVELAAGRTYAWCACGHSKKQPFCDGAHRRAARGAAPLRFEAAATGRVKLCGCKRTRSPPFCDGSHAR</sequence>
<feature type="domain" description="Iron-binding zinc finger CDGSH type" evidence="7">
    <location>
        <begin position="80"/>
        <end position="113"/>
    </location>
</feature>
<dbReference type="InterPro" id="IPR052950">
    <property type="entry name" value="CISD"/>
</dbReference>
<keyword evidence="9" id="KW-1185">Reference proteome</keyword>
<feature type="non-terminal residue" evidence="8">
    <location>
        <position position="1"/>
    </location>
</feature>
<keyword evidence="1" id="KW-0001">2Fe-2S</keyword>
<evidence type="ECO:0000313" key="8">
    <source>
        <dbReference type="EMBL" id="NWI19142.1"/>
    </source>
</evidence>
<evidence type="ECO:0000313" key="9">
    <source>
        <dbReference type="Proteomes" id="UP000545332"/>
    </source>
</evidence>
<dbReference type="GO" id="GO:0051537">
    <property type="term" value="F:2 iron, 2 sulfur cluster binding"/>
    <property type="evidence" value="ECO:0007669"/>
    <property type="project" value="UniProtKB-KW"/>
</dbReference>
<proteinExistence type="predicted"/>
<keyword evidence="2" id="KW-0479">Metal-binding</keyword>
<accession>A0A7K4KSE1</accession>
<feature type="region of interest" description="Disordered" evidence="6">
    <location>
        <begin position="1"/>
        <end position="22"/>
    </location>
</feature>
<dbReference type="SMART" id="SM00704">
    <property type="entry name" value="ZnF_CDGSH"/>
    <property type="match status" value="2"/>
</dbReference>
<evidence type="ECO:0000256" key="6">
    <source>
        <dbReference type="SAM" id="MobiDB-lite"/>
    </source>
</evidence>
<dbReference type="Gene3D" id="3.40.5.90">
    <property type="entry name" value="CDGSH iron-sulfur domain, mitoNEET-type"/>
    <property type="match status" value="2"/>
</dbReference>
<organism evidence="8 9">
    <name type="scientific">Crypturellus soui</name>
    <dbReference type="NCBI Taxonomy" id="458187"/>
    <lineage>
        <taxon>Eukaryota</taxon>
        <taxon>Metazoa</taxon>
        <taxon>Chordata</taxon>
        <taxon>Craniata</taxon>
        <taxon>Vertebrata</taxon>
        <taxon>Euteleostomi</taxon>
        <taxon>Archelosauria</taxon>
        <taxon>Archosauria</taxon>
        <taxon>Dinosauria</taxon>
        <taxon>Saurischia</taxon>
        <taxon>Theropoda</taxon>
        <taxon>Coelurosauria</taxon>
        <taxon>Aves</taxon>
        <taxon>Palaeognathae</taxon>
        <taxon>Tinamiformes</taxon>
        <taxon>Tinamidae</taxon>
        <taxon>Crypturellus</taxon>
    </lineage>
</organism>
<feature type="domain" description="Iron-binding zinc finger CDGSH type" evidence="7">
    <location>
        <begin position="42"/>
        <end position="79"/>
    </location>
</feature>
<dbReference type="AlphaFoldDB" id="A0A7K4KSE1"/>
<evidence type="ECO:0000256" key="1">
    <source>
        <dbReference type="ARBA" id="ARBA00022714"/>
    </source>
</evidence>
<dbReference type="InterPro" id="IPR018967">
    <property type="entry name" value="FeS-contain_CDGSH-typ"/>
</dbReference>
<dbReference type="EMBL" id="VWPX01016829">
    <property type="protein sequence ID" value="NWI19142.1"/>
    <property type="molecule type" value="Genomic_DNA"/>
</dbReference>
<reference evidence="8 9" key="1">
    <citation type="submission" date="2019-09" db="EMBL/GenBank/DDBJ databases">
        <title>Bird 10,000 Genomes (B10K) Project - Family phase.</title>
        <authorList>
            <person name="Zhang G."/>
        </authorList>
    </citation>
    <scope>NUCLEOTIDE SEQUENCE [LARGE SCALE GENOMIC DNA]</scope>
    <source>
        <strain evidence="8">B10K-MSB-42743</strain>
        <tissue evidence="8">Heart</tissue>
    </source>
</reference>
<gene>
    <name evidence="8" type="primary">Cisd3</name>
    <name evidence="8" type="ORF">CRYSOU_R01189</name>
</gene>
<evidence type="ECO:0000256" key="5">
    <source>
        <dbReference type="ARBA" id="ARBA00034078"/>
    </source>
</evidence>
<name>A0A7K4KSE1_9AVES</name>
<dbReference type="InterPro" id="IPR042216">
    <property type="entry name" value="MitoNEET_CISD"/>
</dbReference>
<protein>
    <submittedName>
        <fullName evidence="8">CISD3 protein</fullName>
    </submittedName>
</protein>
<dbReference type="Proteomes" id="UP000545332">
    <property type="component" value="Unassembled WGS sequence"/>
</dbReference>
<feature type="non-terminal residue" evidence="8">
    <location>
        <position position="113"/>
    </location>
</feature>
<dbReference type="OrthoDB" id="15717at2759"/>
<evidence type="ECO:0000256" key="3">
    <source>
        <dbReference type="ARBA" id="ARBA00023004"/>
    </source>
</evidence>
<evidence type="ECO:0000259" key="7">
    <source>
        <dbReference type="SMART" id="SM00704"/>
    </source>
</evidence>
<dbReference type="Pfam" id="PF09360">
    <property type="entry name" value="zf-CDGSH"/>
    <property type="match status" value="2"/>
</dbReference>
<evidence type="ECO:0000256" key="2">
    <source>
        <dbReference type="ARBA" id="ARBA00022723"/>
    </source>
</evidence>
<dbReference type="GO" id="GO:0005739">
    <property type="term" value="C:mitochondrion"/>
    <property type="evidence" value="ECO:0007669"/>
    <property type="project" value="TreeGrafter"/>
</dbReference>
<dbReference type="PANTHER" id="PTHR46491:SF3">
    <property type="entry name" value="CDGSH IRON-SULFUR DOMAIN-CONTAINING PROTEIN 3, MITOCHONDRIAL"/>
    <property type="match status" value="1"/>
</dbReference>
<dbReference type="GO" id="GO:0046872">
    <property type="term" value="F:metal ion binding"/>
    <property type="evidence" value="ECO:0007669"/>
    <property type="project" value="UniProtKB-KW"/>
</dbReference>
<keyword evidence="4" id="KW-0411">Iron-sulfur</keyword>
<dbReference type="PANTHER" id="PTHR46491">
    <property type="entry name" value="CDGSH IRON SULFUR DOMAIN PROTEIN HOMOLOG"/>
    <property type="match status" value="1"/>
</dbReference>
<keyword evidence="3" id="KW-0408">Iron</keyword>
<evidence type="ECO:0000256" key="4">
    <source>
        <dbReference type="ARBA" id="ARBA00023014"/>
    </source>
</evidence>
<comment type="cofactor">
    <cofactor evidence="5">
        <name>[2Fe-2S] cluster</name>
        <dbReference type="ChEBI" id="CHEBI:190135"/>
    </cofactor>
</comment>